<dbReference type="PATRIC" id="fig|1265738.3.peg.437"/>
<evidence type="ECO:0000313" key="1">
    <source>
        <dbReference type="EMBL" id="EMI22649.1"/>
    </source>
</evidence>
<organism evidence="1 2">
    <name type="scientific">Rhodopirellula maiorica SM1</name>
    <dbReference type="NCBI Taxonomy" id="1265738"/>
    <lineage>
        <taxon>Bacteria</taxon>
        <taxon>Pseudomonadati</taxon>
        <taxon>Planctomycetota</taxon>
        <taxon>Planctomycetia</taxon>
        <taxon>Pirellulales</taxon>
        <taxon>Pirellulaceae</taxon>
        <taxon>Novipirellula</taxon>
    </lineage>
</organism>
<dbReference type="EMBL" id="ANOG01000063">
    <property type="protein sequence ID" value="EMI22649.1"/>
    <property type="molecule type" value="Genomic_DNA"/>
</dbReference>
<gene>
    <name evidence="1" type="ORF">RMSM_00431</name>
</gene>
<accession>M5S901</accession>
<dbReference type="AlphaFoldDB" id="M5S901"/>
<name>M5S901_9BACT</name>
<reference evidence="1 2" key="1">
    <citation type="journal article" date="2013" name="Mar. Genomics">
        <title>Expression of sulfatases in Rhodopirellula baltica and the diversity of sulfatases in the genus Rhodopirellula.</title>
        <authorList>
            <person name="Wegner C.E."/>
            <person name="Richter-Heitmann T."/>
            <person name="Klindworth A."/>
            <person name="Klockow C."/>
            <person name="Richter M."/>
            <person name="Achstetter T."/>
            <person name="Glockner F.O."/>
            <person name="Harder J."/>
        </authorList>
    </citation>
    <scope>NUCLEOTIDE SEQUENCE [LARGE SCALE GENOMIC DNA]</scope>
    <source>
        <strain evidence="1 2">SM1</strain>
    </source>
</reference>
<protein>
    <submittedName>
        <fullName evidence="1">Uncharacterized protein</fullName>
    </submittedName>
</protein>
<keyword evidence="2" id="KW-1185">Reference proteome</keyword>
<evidence type="ECO:0000313" key="2">
    <source>
        <dbReference type="Proteomes" id="UP000011991"/>
    </source>
</evidence>
<proteinExistence type="predicted"/>
<dbReference type="Proteomes" id="UP000011991">
    <property type="component" value="Unassembled WGS sequence"/>
</dbReference>
<sequence length="52" mass="5794">MLAALANAVKHFSLQGKREFTLAKVAEIFGHAGKAETLCEFRYEKMLHSDAL</sequence>
<comment type="caution">
    <text evidence="1">The sequence shown here is derived from an EMBL/GenBank/DDBJ whole genome shotgun (WGS) entry which is preliminary data.</text>
</comment>